<evidence type="ECO:0000313" key="2">
    <source>
        <dbReference type="EMBL" id="KAJ9691711.1"/>
    </source>
</evidence>
<name>A0AA38ZM98_VITRO</name>
<evidence type="ECO:0000313" key="3">
    <source>
        <dbReference type="Proteomes" id="UP001168098"/>
    </source>
</evidence>
<organism evidence="2 3">
    <name type="scientific">Vitis rotundifolia</name>
    <name type="common">Muscadine grape</name>
    <dbReference type="NCBI Taxonomy" id="103349"/>
    <lineage>
        <taxon>Eukaryota</taxon>
        <taxon>Viridiplantae</taxon>
        <taxon>Streptophyta</taxon>
        <taxon>Embryophyta</taxon>
        <taxon>Tracheophyta</taxon>
        <taxon>Spermatophyta</taxon>
        <taxon>Magnoliopsida</taxon>
        <taxon>eudicotyledons</taxon>
        <taxon>Gunneridae</taxon>
        <taxon>Pentapetalae</taxon>
        <taxon>rosids</taxon>
        <taxon>Vitales</taxon>
        <taxon>Vitaceae</taxon>
        <taxon>Viteae</taxon>
        <taxon>Vitis</taxon>
    </lineage>
</organism>
<dbReference type="EMBL" id="JARBHA010000010">
    <property type="protein sequence ID" value="KAJ9691711.1"/>
    <property type="molecule type" value="Genomic_DNA"/>
</dbReference>
<feature type="region of interest" description="Disordered" evidence="1">
    <location>
        <begin position="142"/>
        <end position="163"/>
    </location>
</feature>
<reference evidence="2 3" key="1">
    <citation type="journal article" date="2023" name="BMC Biotechnol.">
        <title>Vitis rotundifolia cv Carlos genome sequencing.</title>
        <authorList>
            <person name="Huff M."/>
            <person name="Hulse-Kemp A."/>
            <person name="Scheffler B."/>
            <person name="Youngblood R."/>
            <person name="Simpson S."/>
            <person name="Babiker E."/>
            <person name="Staton M."/>
        </authorList>
    </citation>
    <scope>NUCLEOTIDE SEQUENCE [LARGE SCALE GENOMIC DNA]</scope>
    <source>
        <tissue evidence="2">Leaf</tissue>
    </source>
</reference>
<accession>A0AA38ZM98</accession>
<keyword evidence="3" id="KW-1185">Reference proteome</keyword>
<sequence>MSNQKNKKKTEGDEVEELLRAAEDELLLDLSLNSHMSRVSPSYIDPDLDRRFQALKSSSSPSSKTNPPPQSPKLKDPVAKNVQTPQEPHLDADHDDLLARFAALKGSISEATATAADGDDDDDEEDEVEKVIRWAMDAARLENSPPTHQVAPENETMRKLGKKKKVRKGHELLFFGCYGKWEGR</sequence>
<protein>
    <submittedName>
        <fullName evidence="2">Uncharacterized protein</fullName>
    </submittedName>
</protein>
<feature type="region of interest" description="Disordered" evidence="1">
    <location>
        <begin position="33"/>
        <end position="93"/>
    </location>
</feature>
<dbReference type="AlphaFoldDB" id="A0AA38ZM98"/>
<proteinExistence type="predicted"/>
<dbReference type="Proteomes" id="UP001168098">
    <property type="component" value="Unassembled WGS sequence"/>
</dbReference>
<evidence type="ECO:0000256" key="1">
    <source>
        <dbReference type="SAM" id="MobiDB-lite"/>
    </source>
</evidence>
<feature type="compositionally biased region" description="Low complexity" evidence="1">
    <location>
        <begin position="56"/>
        <end position="65"/>
    </location>
</feature>
<gene>
    <name evidence="2" type="ORF">PVL29_013789</name>
</gene>
<comment type="caution">
    <text evidence="2">The sequence shown here is derived from an EMBL/GenBank/DDBJ whole genome shotgun (WGS) entry which is preliminary data.</text>
</comment>